<accession>A0A0C3CZI8</accession>
<proteinExistence type="predicted"/>
<protein>
    <submittedName>
        <fullName evidence="1">Uncharacterized protein</fullName>
    </submittedName>
</protein>
<dbReference type="EMBL" id="KN822165">
    <property type="protein sequence ID" value="KIM53965.1"/>
    <property type="molecule type" value="Genomic_DNA"/>
</dbReference>
<reference evidence="1 2" key="1">
    <citation type="submission" date="2014-04" db="EMBL/GenBank/DDBJ databases">
        <authorList>
            <consortium name="DOE Joint Genome Institute"/>
            <person name="Kuo A."/>
            <person name="Kohler A."/>
            <person name="Nagy L.G."/>
            <person name="Floudas D."/>
            <person name="Copeland A."/>
            <person name="Barry K.W."/>
            <person name="Cichocki N."/>
            <person name="Veneault-Fourrey C."/>
            <person name="LaButti K."/>
            <person name="Lindquist E.A."/>
            <person name="Lipzen A."/>
            <person name="Lundell T."/>
            <person name="Morin E."/>
            <person name="Murat C."/>
            <person name="Sun H."/>
            <person name="Tunlid A."/>
            <person name="Henrissat B."/>
            <person name="Grigoriev I.V."/>
            <person name="Hibbett D.S."/>
            <person name="Martin F."/>
            <person name="Nordberg H.P."/>
            <person name="Cantor M.N."/>
            <person name="Hua S.X."/>
        </authorList>
    </citation>
    <scope>NUCLEOTIDE SEQUENCE [LARGE SCALE GENOMIC DNA]</scope>
    <source>
        <strain evidence="1 2">Foug A</strain>
    </source>
</reference>
<dbReference type="HOGENOM" id="CLU_2832659_0_0_1"/>
<keyword evidence="2" id="KW-1185">Reference proteome</keyword>
<reference evidence="2" key="2">
    <citation type="submission" date="2015-01" db="EMBL/GenBank/DDBJ databases">
        <title>Evolutionary Origins and Diversification of the Mycorrhizal Mutualists.</title>
        <authorList>
            <consortium name="DOE Joint Genome Institute"/>
            <consortium name="Mycorrhizal Genomics Consortium"/>
            <person name="Kohler A."/>
            <person name="Kuo A."/>
            <person name="Nagy L.G."/>
            <person name="Floudas D."/>
            <person name="Copeland A."/>
            <person name="Barry K.W."/>
            <person name="Cichocki N."/>
            <person name="Veneault-Fourrey C."/>
            <person name="LaButti K."/>
            <person name="Lindquist E.A."/>
            <person name="Lipzen A."/>
            <person name="Lundell T."/>
            <person name="Morin E."/>
            <person name="Murat C."/>
            <person name="Riley R."/>
            <person name="Ohm R."/>
            <person name="Sun H."/>
            <person name="Tunlid A."/>
            <person name="Henrissat B."/>
            <person name="Grigoriev I.V."/>
            <person name="Hibbett D.S."/>
            <person name="Martin F."/>
        </authorList>
    </citation>
    <scope>NUCLEOTIDE SEQUENCE [LARGE SCALE GENOMIC DNA]</scope>
    <source>
        <strain evidence="2">Foug A</strain>
    </source>
</reference>
<name>A0A0C3CZI8_9AGAM</name>
<dbReference type="Proteomes" id="UP000053989">
    <property type="component" value="Unassembled WGS sequence"/>
</dbReference>
<sequence length="66" mass="7220">MCTRGTVHGPGCTLAKQRLMRWKVPPLSRPPTLKLTFPGSASRVQAILSALAQLDLANRTTHVLVR</sequence>
<organism evidence="1 2">
    <name type="scientific">Scleroderma citrinum Foug A</name>
    <dbReference type="NCBI Taxonomy" id="1036808"/>
    <lineage>
        <taxon>Eukaryota</taxon>
        <taxon>Fungi</taxon>
        <taxon>Dikarya</taxon>
        <taxon>Basidiomycota</taxon>
        <taxon>Agaricomycotina</taxon>
        <taxon>Agaricomycetes</taxon>
        <taxon>Agaricomycetidae</taxon>
        <taxon>Boletales</taxon>
        <taxon>Sclerodermatineae</taxon>
        <taxon>Sclerodermataceae</taxon>
        <taxon>Scleroderma</taxon>
    </lineage>
</organism>
<dbReference type="InParanoid" id="A0A0C3CZI8"/>
<gene>
    <name evidence="1" type="ORF">SCLCIDRAFT_404028</name>
</gene>
<dbReference type="AlphaFoldDB" id="A0A0C3CZI8"/>
<evidence type="ECO:0000313" key="2">
    <source>
        <dbReference type="Proteomes" id="UP000053989"/>
    </source>
</evidence>
<evidence type="ECO:0000313" key="1">
    <source>
        <dbReference type="EMBL" id="KIM53965.1"/>
    </source>
</evidence>